<dbReference type="Gene3D" id="3.40.50.720">
    <property type="entry name" value="NAD(P)-binding Rossmann-like Domain"/>
    <property type="match status" value="1"/>
</dbReference>
<evidence type="ECO:0000256" key="2">
    <source>
        <dbReference type="ARBA" id="ARBA00022857"/>
    </source>
</evidence>
<evidence type="ECO:0000313" key="5">
    <source>
        <dbReference type="EMBL" id="KAJ7191845.1"/>
    </source>
</evidence>
<evidence type="ECO:0000259" key="4">
    <source>
        <dbReference type="Pfam" id="PF05368"/>
    </source>
</evidence>
<dbReference type="InterPro" id="IPR036291">
    <property type="entry name" value="NAD(P)-bd_dom_sf"/>
</dbReference>
<keyword evidence="3" id="KW-0560">Oxidoreductase</keyword>
<evidence type="ECO:0000313" key="6">
    <source>
        <dbReference type="Proteomes" id="UP001219525"/>
    </source>
</evidence>
<dbReference type="PANTHER" id="PTHR42748">
    <property type="entry name" value="NITROGEN METABOLITE REPRESSION PROTEIN NMRA FAMILY MEMBER"/>
    <property type="match status" value="1"/>
</dbReference>
<dbReference type="SUPFAM" id="SSF51735">
    <property type="entry name" value="NAD(P)-binding Rossmann-fold domains"/>
    <property type="match status" value="1"/>
</dbReference>
<dbReference type="AlphaFoldDB" id="A0AAD6XXS7"/>
<accession>A0AAD6XXS7</accession>
<dbReference type="Pfam" id="PF05368">
    <property type="entry name" value="NmrA"/>
    <property type="match status" value="1"/>
</dbReference>
<proteinExistence type="inferred from homology"/>
<evidence type="ECO:0000256" key="1">
    <source>
        <dbReference type="ARBA" id="ARBA00006328"/>
    </source>
</evidence>
<gene>
    <name evidence="5" type="ORF">GGX14DRAFT_596749</name>
</gene>
<dbReference type="GO" id="GO:0016491">
    <property type="term" value="F:oxidoreductase activity"/>
    <property type="evidence" value="ECO:0007669"/>
    <property type="project" value="UniProtKB-KW"/>
</dbReference>
<keyword evidence="2" id="KW-0521">NADP</keyword>
<dbReference type="GO" id="GO:0005634">
    <property type="term" value="C:nucleus"/>
    <property type="evidence" value="ECO:0007669"/>
    <property type="project" value="TreeGrafter"/>
</dbReference>
<sequence>MTITQHSSSPLVAVVGATGGQGGSVVKALAESDKPYRVRGFTRDVSKPASVALKKQGVKMVQISLVEENKREVYQAFTGADFTFLVTNFWEHMNVEKEILEGKMLIDAAKAAGVRGIVWSGLPAVKKISGGKYSNVAHFDGKAVVTEYGRQSGVPFANVQAAGYAQNFLTSPMMLAKQPDGTHAAAIAWCIRPTTVLPIIDVENDYGLYVRRVIESPVFPDGVEVNTGEDITVGDLIRQLHRETITMKQLATEECYSNFTAVGVPPATATAMIDGLCFIDEFGYYGGQPSSSTEGLGRPTRTWAEFVKQADYSKVLA</sequence>
<dbReference type="EMBL" id="JARJCW010000127">
    <property type="protein sequence ID" value="KAJ7191845.1"/>
    <property type="molecule type" value="Genomic_DNA"/>
</dbReference>
<organism evidence="5 6">
    <name type="scientific">Mycena pura</name>
    <dbReference type="NCBI Taxonomy" id="153505"/>
    <lineage>
        <taxon>Eukaryota</taxon>
        <taxon>Fungi</taxon>
        <taxon>Dikarya</taxon>
        <taxon>Basidiomycota</taxon>
        <taxon>Agaricomycotina</taxon>
        <taxon>Agaricomycetes</taxon>
        <taxon>Agaricomycetidae</taxon>
        <taxon>Agaricales</taxon>
        <taxon>Marasmiineae</taxon>
        <taxon>Mycenaceae</taxon>
        <taxon>Mycena</taxon>
    </lineage>
</organism>
<dbReference type="Gene3D" id="3.90.25.10">
    <property type="entry name" value="UDP-galactose 4-epimerase, domain 1"/>
    <property type="match status" value="1"/>
</dbReference>
<dbReference type="Proteomes" id="UP001219525">
    <property type="component" value="Unassembled WGS sequence"/>
</dbReference>
<dbReference type="CDD" id="cd05251">
    <property type="entry name" value="NmrA_like_SDR_a"/>
    <property type="match status" value="1"/>
</dbReference>
<protein>
    <submittedName>
        <fullName evidence="5">NAD(P)-binding protein</fullName>
    </submittedName>
</protein>
<evidence type="ECO:0000256" key="3">
    <source>
        <dbReference type="ARBA" id="ARBA00023002"/>
    </source>
</evidence>
<reference evidence="5" key="1">
    <citation type="submission" date="2023-03" db="EMBL/GenBank/DDBJ databases">
        <title>Massive genome expansion in bonnet fungi (Mycena s.s.) driven by repeated elements and novel gene families across ecological guilds.</title>
        <authorList>
            <consortium name="Lawrence Berkeley National Laboratory"/>
            <person name="Harder C.B."/>
            <person name="Miyauchi S."/>
            <person name="Viragh M."/>
            <person name="Kuo A."/>
            <person name="Thoen E."/>
            <person name="Andreopoulos B."/>
            <person name="Lu D."/>
            <person name="Skrede I."/>
            <person name="Drula E."/>
            <person name="Henrissat B."/>
            <person name="Morin E."/>
            <person name="Kohler A."/>
            <person name="Barry K."/>
            <person name="LaButti K."/>
            <person name="Morin E."/>
            <person name="Salamov A."/>
            <person name="Lipzen A."/>
            <person name="Mereny Z."/>
            <person name="Hegedus B."/>
            <person name="Baldrian P."/>
            <person name="Stursova M."/>
            <person name="Weitz H."/>
            <person name="Taylor A."/>
            <person name="Grigoriev I.V."/>
            <person name="Nagy L.G."/>
            <person name="Martin F."/>
            <person name="Kauserud H."/>
        </authorList>
    </citation>
    <scope>NUCLEOTIDE SEQUENCE</scope>
    <source>
        <strain evidence="5">9144</strain>
    </source>
</reference>
<comment type="caution">
    <text evidence="5">The sequence shown here is derived from an EMBL/GenBank/DDBJ whole genome shotgun (WGS) entry which is preliminary data.</text>
</comment>
<feature type="domain" description="NmrA-like" evidence="4">
    <location>
        <begin position="11"/>
        <end position="286"/>
    </location>
</feature>
<name>A0AAD6XXS7_9AGAR</name>
<dbReference type="InterPro" id="IPR008030">
    <property type="entry name" value="NmrA-like"/>
</dbReference>
<dbReference type="PANTHER" id="PTHR42748:SF30">
    <property type="entry name" value="NMRA-LIKE DOMAIN-CONTAINING PROTEIN"/>
    <property type="match status" value="1"/>
</dbReference>
<comment type="similarity">
    <text evidence="1">Belongs to the NmrA-type oxidoreductase family.</text>
</comment>
<dbReference type="InterPro" id="IPR051164">
    <property type="entry name" value="NmrA-like_oxidored"/>
</dbReference>
<keyword evidence="6" id="KW-1185">Reference proteome</keyword>